<dbReference type="AlphaFoldDB" id="A0AA35NVY2"/>
<evidence type="ECO:0000313" key="2">
    <source>
        <dbReference type="Proteomes" id="UP001178461"/>
    </source>
</evidence>
<dbReference type="Proteomes" id="UP001178461">
    <property type="component" value="Chromosome 1"/>
</dbReference>
<gene>
    <name evidence="1" type="ORF">PODLI_1B006968</name>
</gene>
<accession>A0AA35NVY2</accession>
<evidence type="ECO:0000313" key="1">
    <source>
        <dbReference type="EMBL" id="CAI5763510.1"/>
    </source>
</evidence>
<reference evidence="1" key="1">
    <citation type="submission" date="2022-12" db="EMBL/GenBank/DDBJ databases">
        <authorList>
            <person name="Alioto T."/>
            <person name="Alioto T."/>
            <person name="Gomez Garrido J."/>
        </authorList>
    </citation>
    <scope>NUCLEOTIDE SEQUENCE</scope>
</reference>
<name>A0AA35NVY2_9SAUR</name>
<protein>
    <submittedName>
        <fullName evidence="1">Uncharacterized protein</fullName>
    </submittedName>
</protein>
<organism evidence="1 2">
    <name type="scientific">Podarcis lilfordi</name>
    <name type="common">Lilford's wall lizard</name>
    <dbReference type="NCBI Taxonomy" id="74358"/>
    <lineage>
        <taxon>Eukaryota</taxon>
        <taxon>Metazoa</taxon>
        <taxon>Chordata</taxon>
        <taxon>Craniata</taxon>
        <taxon>Vertebrata</taxon>
        <taxon>Euteleostomi</taxon>
        <taxon>Lepidosauria</taxon>
        <taxon>Squamata</taxon>
        <taxon>Bifurcata</taxon>
        <taxon>Unidentata</taxon>
        <taxon>Episquamata</taxon>
        <taxon>Laterata</taxon>
        <taxon>Lacertibaenia</taxon>
        <taxon>Lacertidae</taxon>
        <taxon>Podarcis</taxon>
    </lineage>
</organism>
<feature type="non-terminal residue" evidence="1">
    <location>
        <position position="66"/>
    </location>
</feature>
<sequence>RFRPLFANADFATVIYALATSRPSYRCAFHPGSHLKSFQKITLLNKATACWKMKYFGEAYVRSSVQ</sequence>
<keyword evidence="2" id="KW-1185">Reference proteome</keyword>
<feature type="non-terminal residue" evidence="1">
    <location>
        <position position="1"/>
    </location>
</feature>
<dbReference type="EMBL" id="OX395126">
    <property type="protein sequence ID" value="CAI5763510.1"/>
    <property type="molecule type" value="Genomic_DNA"/>
</dbReference>
<proteinExistence type="predicted"/>